<evidence type="ECO:0000313" key="11">
    <source>
        <dbReference type="EMBL" id="ALH96543.1"/>
    </source>
</evidence>
<dbReference type="GO" id="GO:0015031">
    <property type="term" value="P:protein transport"/>
    <property type="evidence" value="ECO:0007669"/>
    <property type="project" value="InterPro"/>
</dbReference>
<keyword evidence="3 10" id="KW-1003">Cell membrane</keyword>
<keyword evidence="5 10" id="KW-0132">Cell division</keyword>
<evidence type="ECO:0000256" key="6">
    <source>
        <dbReference type="ARBA" id="ARBA00022692"/>
    </source>
</evidence>
<evidence type="ECO:0000256" key="1">
    <source>
        <dbReference type="ARBA" id="ARBA00004162"/>
    </source>
</evidence>
<evidence type="ECO:0000256" key="4">
    <source>
        <dbReference type="ARBA" id="ARBA00022519"/>
    </source>
</evidence>
<keyword evidence="8 10" id="KW-0472">Membrane</keyword>
<evidence type="ECO:0000256" key="10">
    <source>
        <dbReference type="HAMAP-Rule" id="MF_02203"/>
    </source>
</evidence>
<dbReference type="HAMAP" id="MF_02203">
    <property type="entry name" value="TolR"/>
    <property type="match status" value="1"/>
</dbReference>
<dbReference type="KEGG" id="aei:AOY20_13870"/>
<dbReference type="GO" id="GO:0005886">
    <property type="term" value="C:plasma membrane"/>
    <property type="evidence" value="ECO:0007669"/>
    <property type="project" value="UniProtKB-SubCell"/>
</dbReference>
<evidence type="ECO:0000256" key="8">
    <source>
        <dbReference type="ARBA" id="ARBA00023136"/>
    </source>
</evidence>
<keyword evidence="7 10" id="KW-1133">Transmembrane helix</keyword>
<evidence type="ECO:0000256" key="7">
    <source>
        <dbReference type="ARBA" id="ARBA00022989"/>
    </source>
</evidence>
<dbReference type="AlphaFoldDB" id="A0A0N9VYJ4"/>
<sequence>MAIQRSGRFQRIKKPLKSDMNVVPYIDVMLVLLVIFMVTAPMITTGIKVDLPEANSSPIESKNAPAIVSLNKDGQYFLKYKDLGSNQPLSIEELSSLLNEAQTTAKAENKELNVIIEGEKTRSYGEVMSLMNSLQQAGLTQVGLLTEPLK</sequence>
<evidence type="ECO:0000256" key="9">
    <source>
        <dbReference type="ARBA" id="ARBA00023306"/>
    </source>
</evidence>
<dbReference type="PANTHER" id="PTHR30558">
    <property type="entry name" value="EXBD MEMBRANE COMPONENT OF PMF-DRIVEN MACROMOLECULE IMPORT SYSTEM"/>
    <property type="match status" value="1"/>
</dbReference>
<dbReference type="OrthoDB" id="9798629at2"/>
<dbReference type="GO" id="GO:0022857">
    <property type="term" value="F:transmembrane transporter activity"/>
    <property type="evidence" value="ECO:0007669"/>
    <property type="project" value="InterPro"/>
</dbReference>
<feature type="transmembrane region" description="Helical" evidence="10">
    <location>
        <begin position="21"/>
        <end position="43"/>
    </location>
</feature>
<dbReference type="Gene3D" id="3.30.420.270">
    <property type="match status" value="1"/>
</dbReference>
<evidence type="ECO:0000256" key="5">
    <source>
        <dbReference type="ARBA" id="ARBA00022618"/>
    </source>
</evidence>
<dbReference type="NCBIfam" id="TIGR02801">
    <property type="entry name" value="tolR"/>
    <property type="match status" value="1"/>
</dbReference>
<dbReference type="PANTHER" id="PTHR30558:SF7">
    <property type="entry name" value="TOL-PAL SYSTEM PROTEIN TOLR"/>
    <property type="match status" value="1"/>
</dbReference>
<keyword evidence="4 10" id="KW-0997">Cell inner membrane</keyword>
<keyword evidence="9 10" id="KW-0131">Cell cycle</keyword>
<comment type="subcellular location">
    <subcellularLocation>
        <location evidence="10">Cell inner membrane</location>
        <topology evidence="10">Single-pass membrane protein</topology>
    </subcellularLocation>
    <subcellularLocation>
        <location evidence="1">Cell membrane</location>
        <topology evidence="1">Single-pass membrane protein</topology>
    </subcellularLocation>
</comment>
<dbReference type="InterPro" id="IPR003400">
    <property type="entry name" value="ExbD"/>
</dbReference>
<dbReference type="InterPro" id="IPR014168">
    <property type="entry name" value="Tol-Pal_TolR"/>
</dbReference>
<gene>
    <name evidence="10" type="primary">tolR</name>
    <name evidence="11" type="ORF">AOY20_13870</name>
</gene>
<comment type="similarity">
    <text evidence="2 10">Belongs to the ExbD/TolR family.</text>
</comment>
<dbReference type="STRING" id="1324350.AOY20_13870"/>
<comment type="subunit">
    <text evidence="10">The Tol-Pal system is composed of five core proteins: the inner membrane proteins TolA, TolQ and TolR, the periplasmic protein TolB and the outer membrane protein Pal. They form a network linking the inner and outer membranes and the peptidoglycan layer.</text>
</comment>
<organism evidence="11 12">
    <name type="scientific">Acinetobacter equi</name>
    <dbReference type="NCBI Taxonomy" id="1324350"/>
    <lineage>
        <taxon>Bacteria</taxon>
        <taxon>Pseudomonadati</taxon>
        <taxon>Pseudomonadota</taxon>
        <taxon>Gammaproteobacteria</taxon>
        <taxon>Moraxellales</taxon>
        <taxon>Moraxellaceae</taxon>
        <taxon>Acinetobacter</taxon>
    </lineage>
</organism>
<protein>
    <recommendedName>
        <fullName evidence="10">Tol-Pal system protein TolR</fullName>
    </recommendedName>
</protein>
<comment type="function">
    <text evidence="10">Part of the Tol-Pal system, which plays a role in outer membrane invagination during cell division and is important for maintaining outer membrane integrity.</text>
</comment>
<name>A0A0N9VYJ4_9GAMM</name>
<keyword evidence="6 10" id="KW-0812">Transmembrane</keyword>
<dbReference type="EMBL" id="CP012808">
    <property type="protein sequence ID" value="ALH96543.1"/>
    <property type="molecule type" value="Genomic_DNA"/>
</dbReference>
<keyword evidence="12" id="KW-1185">Reference proteome</keyword>
<accession>A0A0N9VYJ4</accession>
<dbReference type="Pfam" id="PF02472">
    <property type="entry name" value="ExbD"/>
    <property type="match status" value="1"/>
</dbReference>
<proteinExistence type="inferred from homology"/>
<dbReference type="Proteomes" id="UP000064939">
    <property type="component" value="Chromosome"/>
</dbReference>
<dbReference type="GO" id="GO:0051301">
    <property type="term" value="P:cell division"/>
    <property type="evidence" value="ECO:0007669"/>
    <property type="project" value="UniProtKB-UniRule"/>
</dbReference>
<dbReference type="RefSeq" id="WP_054582422.1">
    <property type="nucleotide sequence ID" value="NZ_CP012808.1"/>
</dbReference>
<evidence type="ECO:0000256" key="3">
    <source>
        <dbReference type="ARBA" id="ARBA00022475"/>
    </source>
</evidence>
<evidence type="ECO:0000313" key="12">
    <source>
        <dbReference type="Proteomes" id="UP000064939"/>
    </source>
</evidence>
<evidence type="ECO:0000256" key="2">
    <source>
        <dbReference type="ARBA" id="ARBA00005811"/>
    </source>
</evidence>
<reference evidence="11 12" key="1">
    <citation type="journal article" date="2015" name="Int. J. Syst. Evol. Microbiol.">
        <title>Acinetobacter equi sp. nov. isolated from horse faeces.</title>
        <authorList>
            <person name="Poppel M.T."/>
            <person name="Skiebe E."/>
            <person name="Laue M."/>
            <person name="Bergmann H."/>
            <person name="Ebersberger I."/>
            <person name="Garn T."/>
            <person name="Fruth A."/>
            <person name="Baumgardt S."/>
            <person name="Busse H.J."/>
            <person name="Wilharm G."/>
        </authorList>
    </citation>
    <scope>NUCLEOTIDE SEQUENCE [LARGE SCALE GENOMIC DNA]</scope>
    <source>
        <strain evidence="11 12">114</strain>
    </source>
</reference>